<evidence type="ECO:0000256" key="9">
    <source>
        <dbReference type="ARBA" id="ARBA00023136"/>
    </source>
</evidence>
<evidence type="ECO:0000259" key="12">
    <source>
        <dbReference type="Pfam" id="PF23559"/>
    </source>
</evidence>
<dbReference type="OrthoDB" id="10276671at2759"/>
<dbReference type="GO" id="GO:0051607">
    <property type="term" value="P:defense response to virus"/>
    <property type="evidence" value="ECO:0007669"/>
    <property type="project" value="UniProtKB-ARBA"/>
</dbReference>
<evidence type="ECO:0000256" key="7">
    <source>
        <dbReference type="ARBA" id="ARBA00022840"/>
    </source>
</evidence>
<dbReference type="AlphaFoldDB" id="A0A2G2YCR2"/>
<dbReference type="Gene3D" id="1.20.5.4130">
    <property type="match status" value="1"/>
</dbReference>
<dbReference type="InterPro" id="IPR032675">
    <property type="entry name" value="LRR_dom_sf"/>
</dbReference>
<evidence type="ECO:0000313" key="14">
    <source>
        <dbReference type="EMBL" id="PHT67537.1"/>
    </source>
</evidence>
<dbReference type="CDD" id="cd14798">
    <property type="entry name" value="RX-CC_like"/>
    <property type="match status" value="1"/>
</dbReference>
<dbReference type="InterPro" id="IPR055414">
    <property type="entry name" value="LRR_R13L4/SHOC2-like"/>
</dbReference>
<evidence type="ECO:0000313" key="15">
    <source>
        <dbReference type="Proteomes" id="UP000222542"/>
    </source>
</evidence>
<dbReference type="InterPro" id="IPR042197">
    <property type="entry name" value="Apaf_helical"/>
</dbReference>
<dbReference type="InterPro" id="IPR038005">
    <property type="entry name" value="RX-like_CC"/>
</dbReference>
<dbReference type="Gene3D" id="3.80.10.10">
    <property type="entry name" value="Ribonuclease Inhibitor"/>
    <property type="match status" value="2"/>
</dbReference>
<evidence type="ECO:0000259" key="10">
    <source>
        <dbReference type="Pfam" id="PF00931"/>
    </source>
</evidence>
<dbReference type="SMR" id="A0A2G2YCR2"/>
<dbReference type="Gene3D" id="1.10.8.430">
    <property type="entry name" value="Helical domain of apoptotic protease-activating factors"/>
    <property type="match status" value="1"/>
</dbReference>
<evidence type="ECO:0000256" key="5">
    <source>
        <dbReference type="ARBA" id="ARBA00022741"/>
    </source>
</evidence>
<evidence type="ECO:0000256" key="2">
    <source>
        <dbReference type="ARBA" id="ARBA00008894"/>
    </source>
</evidence>
<evidence type="ECO:0000256" key="1">
    <source>
        <dbReference type="ARBA" id="ARBA00004170"/>
    </source>
</evidence>
<dbReference type="SUPFAM" id="SSF52540">
    <property type="entry name" value="P-loop containing nucleoside triphosphate hydrolases"/>
    <property type="match status" value="1"/>
</dbReference>
<sequence>MTEIAVNSLLEKLLELGRENTELIVGVQDDVNDLVADLQILKAFLKDASKIDGDNQGWKQSLKEIRSVVYKADDSVDKFLVEAKEHQDTHPAAKWIDVPYWINVKNVAKEIQAIKNKVKDLQVKYKPLLETDTQLSTLSMTTPQPIQINLSDEDDVVGLEEEANTVIDRLIHGSEKLEVVPIVSIAGLGKSTLARKVYRDSRITFEFVSCIWVNVSRSYNKTKVLLNILKHLRKQLDMNKSDEQMIKEIRTFLGHGRRCLIVVDDVWSTDIIEFIKHVFPSNKKGHRIMMTSRFEEVGSCFNHDCHKLTFLTDEESWFLLNLKVFGKRYCPSELEETGRNIAKKCNGLPLSVLVTAGVLAGRTTKREWQLVYENMGDCLIYSNDPRTYVGLIKMSYDLLSYYQQACFLYCASFPQSFNIPAWKLIHLWIAEGFIPIQKQFTLEEQAEECLNDLTKKNLLMVIEQSLDGKIKTCRLNDMFYEFCEKEAIEEDIVWAIKNAPDQESLETKDLGTCRRLCIDSSTLSNFLKELRKKPPMENVKSFFCFSSKPIDNQTPDMNKSLHKGFPLIKVLDVEPIRSLFSKDFYRLLHLKYISLSGEFKSLPLMFVKFWNLETLIIHTTHKVRTFEVKADIWSMMRLRHLHVNVPTKLPPSSASISKERECNIHTLSVIAPQSCTSEVFTRARNLRKLAIRGQVFSLCDNNASGLSELDMLKRLEKLKIVNDDQNLEKLKMVNDDQDLEKSKIVYDDQDDSQVMTPPVMVFMLPNTLRKLTLYNTRLNWRDMTKLGPLESLEVLKLRENAFSGEFWEPEIGSFARLEVLWIEKTDLQIWKASSHNFPRLKQLVLILCEELEEVPQGLADIPNLQEIRLECTYKAFKSASIIAKKKLEDHASSSVSRFRLSVFPPHLDADDSS</sequence>
<evidence type="ECO:0000256" key="8">
    <source>
        <dbReference type="ARBA" id="ARBA00023054"/>
    </source>
</evidence>
<feature type="domain" description="Disease resistance protein winged helix" evidence="12">
    <location>
        <begin position="413"/>
        <end position="482"/>
    </location>
</feature>
<evidence type="ECO:0000256" key="3">
    <source>
        <dbReference type="ARBA" id="ARBA00022614"/>
    </source>
</evidence>
<dbReference type="InterPro" id="IPR058922">
    <property type="entry name" value="WHD_DRP"/>
</dbReference>
<keyword evidence="4" id="KW-0677">Repeat</keyword>
<feature type="domain" description="Disease resistance R13L4/SHOC-2-like LRR" evidence="13">
    <location>
        <begin position="557"/>
        <end position="880"/>
    </location>
</feature>
<comment type="subcellular location">
    <subcellularLocation>
        <location evidence="1">Membrane</location>
        <topology evidence="1">Peripheral membrane protein</topology>
    </subcellularLocation>
</comment>
<keyword evidence="8" id="KW-0175">Coiled coil</keyword>
<reference evidence="14 15" key="2">
    <citation type="journal article" date="2017" name="Genome Biol.">
        <title>New reference genome sequences of hot pepper reveal the massive evolution of plant disease-resistance genes by retroduplication.</title>
        <authorList>
            <person name="Kim S."/>
            <person name="Park J."/>
            <person name="Yeom S.I."/>
            <person name="Kim Y.M."/>
            <person name="Seo E."/>
            <person name="Kim K.T."/>
            <person name="Kim M.S."/>
            <person name="Lee J.M."/>
            <person name="Cheong K."/>
            <person name="Shin H.S."/>
            <person name="Kim S.B."/>
            <person name="Han K."/>
            <person name="Lee J."/>
            <person name="Park M."/>
            <person name="Lee H.A."/>
            <person name="Lee H.Y."/>
            <person name="Lee Y."/>
            <person name="Oh S."/>
            <person name="Lee J.H."/>
            <person name="Choi E."/>
            <person name="Choi E."/>
            <person name="Lee S.E."/>
            <person name="Jeon J."/>
            <person name="Kim H."/>
            <person name="Choi G."/>
            <person name="Song H."/>
            <person name="Lee J."/>
            <person name="Lee S.C."/>
            <person name="Kwon J.K."/>
            <person name="Lee H.Y."/>
            <person name="Koo N."/>
            <person name="Hong Y."/>
            <person name="Kim R.W."/>
            <person name="Kang W.H."/>
            <person name="Huh J.H."/>
            <person name="Kang B.C."/>
            <person name="Yang T.J."/>
            <person name="Lee Y.H."/>
            <person name="Bennetzen J.L."/>
            <person name="Choi D."/>
        </authorList>
    </citation>
    <scope>NUCLEOTIDE SEQUENCE [LARGE SCALE GENOMIC DNA]</scope>
    <source>
        <strain evidence="15">cv. CM334</strain>
    </source>
</reference>
<dbReference type="FunFam" id="1.10.10.10:FF:000322">
    <property type="entry name" value="Probable disease resistance protein At1g63360"/>
    <property type="match status" value="1"/>
</dbReference>
<evidence type="ECO:0000256" key="4">
    <source>
        <dbReference type="ARBA" id="ARBA00022737"/>
    </source>
</evidence>
<keyword evidence="5" id="KW-0547">Nucleotide-binding</keyword>
<dbReference type="GO" id="GO:0016020">
    <property type="term" value="C:membrane"/>
    <property type="evidence" value="ECO:0007669"/>
    <property type="project" value="UniProtKB-SubCell"/>
</dbReference>
<dbReference type="FunFam" id="3.40.50.300:FF:001091">
    <property type="entry name" value="Probable disease resistance protein At1g61300"/>
    <property type="match status" value="1"/>
</dbReference>
<dbReference type="InterPro" id="IPR027417">
    <property type="entry name" value="P-loop_NTPase"/>
</dbReference>
<feature type="domain" description="NB-ARC" evidence="10">
    <location>
        <begin position="160"/>
        <end position="328"/>
    </location>
</feature>
<reference evidence="14 15" key="1">
    <citation type="journal article" date="2014" name="Nat. Genet.">
        <title>Genome sequence of the hot pepper provides insights into the evolution of pungency in Capsicum species.</title>
        <authorList>
            <person name="Kim S."/>
            <person name="Park M."/>
            <person name="Yeom S.I."/>
            <person name="Kim Y.M."/>
            <person name="Lee J.M."/>
            <person name="Lee H.A."/>
            <person name="Seo E."/>
            <person name="Choi J."/>
            <person name="Cheong K."/>
            <person name="Kim K.T."/>
            <person name="Jung K."/>
            <person name="Lee G.W."/>
            <person name="Oh S.K."/>
            <person name="Bae C."/>
            <person name="Kim S.B."/>
            <person name="Lee H.Y."/>
            <person name="Kim S.Y."/>
            <person name="Kim M.S."/>
            <person name="Kang B.C."/>
            <person name="Jo Y.D."/>
            <person name="Yang H.B."/>
            <person name="Jeong H.J."/>
            <person name="Kang W.H."/>
            <person name="Kwon J.K."/>
            <person name="Shin C."/>
            <person name="Lim J.Y."/>
            <person name="Park J.H."/>
            <person name="Huh J.H."/>
            <person name="Kim J.S."/>
            <person name="Kim B.D."/>
            <person name="Cohen O."/>
            <person name="Paran I."/>
            <person name="Suh M.C."/>
            <person name="Lee S.B."/>
            <person name="Kim Y.K."/>
            <person name="Shin Y."/>
            <person name="Noh S.J."/>
            <person name="Park J."/>
            <person name="Seo Y.S."/>
            <person name="Kwon S.Y."/>
            <person name="Kim H.A."/>
            <person name="Park J.M."/>
            <person name="Kim H.J."/>
            <person name="Choi S.B."/>
            <person name="Bosland P.W."/>
            <person name="Reeves G."/>
            <person name="Jo S.H."/>
            <person name="Lee B.W."/>
            <person name="Cho H.T."/>
            <person name="Choi H.S."/>
            <person name="Lee M.S."/>
            <person name="Yu Y."/>
            <person name="Do Choi Y."/>
            <person name="Park B.S."/>
            <person name="van Deynze A."/>
            <person name="Ashrafi H."/>
            <person name="Hill T."/>
            <person name="Kim W.T."/>
            <person name="Pai H.S."/>
            <person name="Ahn H.K."/>
            <person name="Yeam I."/>
            <person name="Giovannoni J.J."/>
            <person name="Rose J.K."/>
            <person name="Sorensen I."/>
            <person name="Lee S.J."/>
            <person name="Kim R.W."/>
            <person name="Choi I.Y."/>
            <person name="Choi B.S."/>
            <person name="Lim J.S."/>
            <person name="Lee Y.H."/>
            <person name="Choi D."/>
        </authorList>
    </citation>
    <scope>NUCLEOTIDE SEQUENCE [LARGE SCALE GENOMIC DNA]</scope>
    <source>
        <strain evidence="15">cv. CM334</strain>
    </source>
</reference>
<dbReference type="InterPro" id="IPR002182">
    <property type="entry name" value="NB-ARC"/>
</dbReference>
<evidence type="ECO:0008006" key="16">
    <source>
        <dbReference type="Google" id="ProtNLM"/>
    </source>
</evidence>
<accession>A0A2G2YCR2</accession>
<dbReference type="EMBL" id="AYRZ02000011">
    <property type="protein sequence ID" value="PHT67537.1"/>
    <property type="molecule type" value="Genomic_DNA"/>
</dbReference>
<protein>
    <recommendedName>
        <fullName evidence="16">Late blight resistance protein homolog R1A-10</fullName>
    </recommendedName>
</protein>
<dbReference type="PANTHER" id="PTHR23155:SF1193">
    <property type="entry name" value="DISEASE RESISTANCE PROTEIN RPP13-RELATED"/>
    <property type="match status" value="1"/>
</dbReference>
<dbReference type="InterPro" id="IPR036388">
    <property type="entry name" value="WH-like_DNA-bd_sf"/>
</dbReference>
<dbReference type="Pfam" id="PF00931">
    <property type="entry name" value="NB-ARC"/>
    <property type="match status" value="1"/>
</dbReference>
<proteinExistence type="inferred from homology"/>
<keyword evidence="6" id="KW-0611">Plant defense</keyword>
<comment type="caution">
    <text evidence="14">The sequence shown here is derived from an EMBL/GenBank/DDBJ whole genome shotgun (WGS) entry which is preliminary data.</text>
</comment>
<dbReference type="PRINTS" id="PR00364">
    <property type="entry name" value="DISEASERSIST"/>
</dbReference>
<evidence type="ECO:0000256" key="6">
    <source>
        <dbReference type="ARBA" id="ARBA00022821"/>
    </source>
</evidence>
<dbReference type="Gene3D" id="3.40.50.300">
    <property type="entry name" value="P-loop containing nucleotide triphosphate hydrolases"/>
    <property type="match status" value="1"/>
</dbReference>
<dbReference type="SUPFAM" id="SSF52058">
    <property type="entry name" value="L domain-like"/>
    <property type="match status" value="1"/>
</dbReference>
<dbReference type="GO" id="GO:0043531">
    <property type="term" value="F:ADP binding"/>
    <property type="evidence" value="ECO:0007669"/>
    <property type="project" value="InterPro"/>
</dbReference>
<keyword evidence="9" id="KW-0472">Membrane</keyword>
<name>A0A2G2YCR2_CAPAN</name>
<dbReference type="Pfam" id="PF23598">
    <property type="entry name" value="LRR_14"/>
    <property type="match status" value="1"/>
</dbReference>
<dbReference type="Gramene" id="PHT67537">
    <property type="protein sequence ID" value="PHT67537"/>
    <property type="gene ID" value="T459_27024"/>
</dbReference>
<dbReference type="InterPro" id="IPR041118">
    <property type="entry name" value="Rx_N"/>
</dbReference>
<keyword evidence="15" id="KW-1185">Reference proteome</keyword>
<evidence type="ECO:0000259" key="13">
    <source>
        <dbReference type="Pfam" id="PF23598"/>
    </source>
</evidence>
<comment type="similarity">
    <text evidence="2">Belongs to the disease resistance NB-LRR family.</text>
</comment>
<organism evidence="14 15">
    <name type="scientific">Capsicum annuum</name>
    <name type="common">Capsicum pepper</name>
    <dbReference type="NCBI Taxonomy" id="4072"/>
    <lineage>
        <taxon>Eukaryota</taxon>
        <taxon>Viridiplantae</taxon>
        <taxon>Streptophyta</taxon>
        <taxon>Embryophyta</taxon>
        <taxon>Tracheophyta</taxon>
        <taxon>Spermatophyta</taxon>
        <taxon>Magnoliopsida</taxon>
        <taxon>eudicotyledons</taxon>
        <taxon>Gunneridae</taxon>
        <taxon>Pentapetalae</taxon>
        <taxon>asterids</taxon>
        <taxon>lamiids</taxon>
        <taxon>Solanales</taxon>
        <taxon>Solanaceae</taxon>
        <taxon>Solanoideae</taxon>
        <taxon>Capsiceae</taxon>
        <taxon>Capsicum</taxon>
    </lineage>
</organism>
<feature type="domain" description="Disease resistance N-terminal" evidence="11">
    <location>
        <begin position="5"/>
        <end position="89"/>
    </location>
</feature>
<gene>
    <name evidence="14" type="ORF">T459_27024</name>
</gene>
<dbReference type="InterPro" id="IPR044974">
    <property type="entry name" value="Disease_R_plants"/>
</dbReference>
<evidence type="ECO:0000259" key="11">
    <source>
        <dbReference type="Pfam" id="PF18052"/>
    </source>
</evidence>
<dbReference type="Proteomes" id="UP000222542">
    <property type="component" value="Unassembled WGS sequence"/>
</dbReference>
<dbReference type="Pfam" id="PF23559">
    <property type="entry name" value="WHD_DRP"/>
    <property type="match status" value="1"/>
</dbReference>
<keyword evidence="7" id="KW-0067">ATP-binding</keyword>
<dbReference type="GO" id="GO:0005524">
    <property type="term" value="F:ATP binding"/>
    <property type="evidence" value="ECO:0007669"/>
    <property type="project" value="UniProtKB-KW"/>
</dbReference>
<keyword evidence="3" id="KW-0433">Leucine-rich repeat</keyword>
<dbReference type="PANTHER" id="PTHR23155">
    <property type="entry name" value="DISEASE RESISTANCE PROTEIN RP"/>
    <property type="match status" value="1"/>
</dbReference>
<dbReference type="Pfam" id="PF18052">
    <property type="entry name" value="Rx_N"/>
    <property type="match status" value="1"/>
</dbReference>
<dbReference type="Gene3D" id="1.10.10.10">
    <property type="entry name" value="Winged helix-like DNA-binding domain superfamily/Winged helix DNA-binding domain"/>
    <property type="match status" value="1"/>
</dbReference>